<dbReference type="Pfam" id="PF07729">
    <property type="entry name" value="FCD"/>
    <property type="match status" value="1"/>
</dbReference>
<dbReference type="CDD" id="cd07377">
    <property type="entry name" value="WHTH_GntR"/>
    <property type="match status" value="1"/>
</dbReference>
<evidence type="ECO:0000313" key="5">
    <source>
        <dbReference type="EMBL" id="MEU3709757.1"/>
    </source>
</evidence>
<feature type="domain" description="HTH gntR-type" evidence="4">
    <location>
        <begin position="16"/>
        <end position="86"/>
    </location>
</feature>
<dbReference type="InterPro" id="IPR000524">
    <property type="entry name" value="Tscrpt_reg_HTH_GntR"/>
</dbReference>
<dbReference type="SUPFAM" id="SSF48008">
    <property type="entry name" value="GntR ligand-binding domain-like"/>
    <property type="match status" value="1"/>
</dbReference>
<comment type="caution">
    <text evidence="5">The sequence shown here is derived from an EMBL/GenBank/DDBJ whole genome shotgun (WGS) entry which is preliminary data.</text>
</comment>
<dbReference type="PANTHER" id="PTHR43537">
    <property type="entry name" value="TRANSCRIPTIONAL REGULATOR, GNTR FAMILY"/>
    <property type="match status" value="1"/>
</dbReference>
<dbReference type="Gene3D" id="1.10.10.10">
    <property type="entry name" value="Winged helix-like DNA-binding domain superfamily/Winged helix DNA-binding domain"/>
    <property type="match status" value="1"/>
</dbReference>
<evidence type="ECO:0000313" key="6">
    <source>
        <dbReference type="Proteomes" id="UP001550853"/>
    </source>
</evidence>
<accession>A0ABV2YVK4</accession>
<evidence type="ECO:0000256" key="2">
    <source>
        <dbReference type="ARBA" id="ARBA00023125"/>
    </source>
</evidence>
<keyword evidence="6" id="KW-1185">Reference proteome</keyword>
<evidence type="ECO:0000256" key="3">
    <source>
        <dbReference type="ARBA" id="ARBA00023163"/>
    </source>
</evidence>
<dbReference type="SMART" id="SM00895">
    <property type="entry name" value="FCD"/>
    <property type="match status" value="1"/>
</dbReference>
<keyword evidence="3" id="KW-0804">Transcription</keyword>
<dbReference type="SUPFAM" id="SSF46785">
    <property type="entry name" value="Winged helix' DNA-binding domain"/>
    <property type="match status" value="1"/>
</dbReference>
<dbReference type="InterPro" id="IPR036388">
    <property type="entry name" value="WH-like_DNA-bd_sf"/>
</dbReference>
<dbReference type="EMBL" id="JBEZVI010000003">
    <property type="protein sequence ID" value="MEU3709757.1"/>
    <property type="molecule type" value="Genomic_DNA"/>
</dbReference>
<dbReference type="Pfam" id="PF00392">
    <property type="entry name" value="GntR"/>
    <property type="match status" value="1"/>
</dbReference>
<organism evidence="5 6">
    <name type="scientific">Streptomyces catenulae</name>
    <dbReference type="NCBI Taxonomy" id="66875"/>
    <lineage>
        <taxon>Bacteria</taxon>
        <taxon>Bacillati</taxon>
        <taxon>Actinomycetota</taxon>
        <taxon>Actinomycetes</taxon>
        <taxon>Kitasatosporales</taxon>
        <taxon>Streptomycetaceae</taxon>
        <taxon>Streptomyces</taxon>
    </lineage>
</organism>
<protein>
    <submittedName>
        <fullName evidence="5">FCD domain-containing protein</fullName>
    </submittedName>
</protein>
<dbReference type="InterPro" id="IPR008920">
    <property type="entry name" value="TF_FadR/GntR_C"/>
</dbReference>
<dbReference type="PROSITE" id="PS50949">
    <property type="entry name" value="HTH_GNTR"/>
    <property type="match status" value="1"/>
</dbReference>
<evidence type="ECO:0000256" key="1">
    <source>
        <dbReference type="ARBA" id="ARBA00023015"/>
    </source>
</evidence>
<dbReference type="RefSeq" id="WP_051739316.1">
    <property type="nucleotide sequence ID" value="NZ_JBEZVI010000003.1"/>
</dbReference>
<name>A0ABV2YVK4_9ACTN</name>
<evidence type="ECO:0000259" key="4">
    <source>
        <dbReference type="PROSITE" id="PS50949"/>
    </source>
</evidence>
<keyword evidence="1" id="KW-0805">Transcription regulation</keyword>
<dbReference type="Proteomes" id="UP001550853">
    <property type="component" value="Unassembled WGS sequence"/>
</dbReference>
<dbReference type="Gene3D" id="1.20.120.530">
    <property type="entry name" value="GntR ligand-binding domain-like"/>
    <property type="match status" value="1"/>
</dbReference>
<gene>
    <name evidence="5" type="ORF">AB0E61_06600</name>
</gene>
<keyword evidence="2" id="KW-0238">DNA-binding</keyword>
<dbReference type="PANTHER" id="PTHR43537:SF5">
    <property type="entry name" value="UXU OPERON TRANSCRIPTIONAL REGULATOR"/>
    <property type="match status" value="1"/>
</dbReference>
<proteinExistence type="predicted"/>
<reference evidence="5 6" key="1">
    <citation type="submission" date="2024-06" db="EMBL/GenBank/DDBJ databases">
        <title>The Natural Products Discovery Center: Release of the First 8490 Sequenced Strains for Exploring Actinobacteria Biosynthetic Diversity.</title>
        <authorList>
            <person name="Kalkreuter E."/>
            <person name="Kautsar S.A."/>
            <person name="Yang D."/>
            <person name="Bader C.D."/>
            <person name="Teijaro C.N."/>
            <person name="Fluegel L."/>
            <person name="Davis C.M."/>
            <person name="Simpson J.R."/>
            <person name="Lauterbach L."/>
            <person name="Steele A.D."/>
            <person name="Gui C."/>
            <person name="Meng S."/>
            <person name="Li G."/>
            <person name="Viehrig K."/>
            <person name="Ye F."/>
            <person name="Su P."/>
            <person name="Kiefer A.F."/>
            <person name="Nichols A."/>
            <person name="Cepeda A.J."/>
            <person name="Yan W."/>
            <person name="Fan B."/>
            <person name="Jiang Y."/>
            <person name="Adhikari A."/>
            <person name="Zheng C.-J."/>
            <person name="Schuster L."/>
            <person name="Cowan T.M."/>
            <person name="Smanski M.J."/>
            <person name="Chevrette M.G."/>
            <person name="De Carvalho L.P.S."/>
            <person name="Shen B."/>
        </authorList>
    </citation>
    <scope>NUCLEOTIDE SEQUENCE [LARGE SCALE GENOMIC DNA]</scope>
    <source>
        <strain evidence="5 6">NPDC033039</strain>
    </source>
</reference>
<dbReference type="InterPro" id="IPR011711">
    <property type="entry name" value="GntR_C"/>
</dbReference>
<sequence length="248" mass="26250">MDDKGWTHHISPVRSAGAAEAIARRLGELIGARILVGGDRLPPEKRLAELFGVAVMTVRHSVAVLREDGLIETRRGRGAGTYVVADVLSRIGELTALHPYTLADVEELTAWRIAVSGEASARAADRASEAGLARMRELESAADAAVAEPEEYRTADAGLHLHIAELSGSRRLLEAEQGIQHELTRLLAGHPGGTGARSMPDQLHRALAAAIEGGDPALARAQFTVHAEATADLLLPFVQQPTGTAASH</sequence>
<dbReference type="SMART" id="SM00345">
    <property type="entry name" value="HTH_GNTR"/>
    <property type="match status" value="1"/>
</dbReference>
<dbReference type="InterPro" id="IPR036390">
    <property type="entry name" value="WH_DNA-bd_sf"/>
</dbReference>